<sequence>FKLKGVIEILLIGFYQPIRELNDILAHYQKELKIPVRYLQEFTSLGTAGGINQFRDQINMDSPDLIFVMNSDICGALPLAEMLEFHASLNPSTPKFVILGTEATRSQANSFGCIVECAESHEVTHYVEKPETFVSATINCGVYLFTPSIFNFIRIAYLSHQNTKDCELAPGSCRESINMEKEVFPQLAGTGHLFVYQTDRFWSQIKSSSAVIYANRHILAMYEDNHPERLQPRTFSSQMATSNGHKEGPVIIGHVYIHPTAKISPSAVIGPNVSIAEGASIAEGVRLRDCIVLRSAEIRAHACCLNTVIGWESVIGEWSRIEGTPNDPNPNKPFSKLDVKPVFNEKGQLNPSITVIGYQVVVPSEVVVFNSIVLPHKELSSCVCNQIIL</sequence>
<dbReference type="PANTHER" id="PTHR22572">
    <property type="entry name" value="SUGAR-1-PHOSPHATE GUANYL TRANSFERASE"/>
    <property type="match status" value="1"/>
</dbReference>
<dbReference type="InterPro" id="IPR056729">
    <property type="entry name" value="GMPPB_C"/>
</dbReference>
<gene>
    <name evidence="4" type="ORF">Ciccas_013845</name>
</gene>
<evidence type="ECO:0000256" key="1">
    <source>
        <dbReference type="ARBA" id="ARBA00007274"/>
    </source>
</evidence>
<dbReference type="EMBL" id="JBJKFK010006857">
    <property type="protein sequence ID" value="KAL3307638.1"/>
    <property type="molecule type" value="Genomic_DNA"/>
</dbReference>
<reference evidence="4 5" key="1">
    <citation type="submission" date="2024-11" db="EMBL/GenBank/DDBJ databases">
        <title>Adaptive evolution of stress response genes in parasites aligns with host niche diversity.</title>
        <authorList>
            <person name="Hahn C."/>
            <person name="Resl P."/>
        </authorList>
    </citation>
    <scope>NUCLEOTIDE SEQUENCE [LARGE SCALE GENOMIC DNA]</scope>
    <source>
        <strain evidence="4">EGGRZ-B1_66</strain>
        <tissue evidence="4">Body</tissue>
    </source>
</reference>
<evidence type="ECO:0008006" key="6">
    <source>
        <dbReference type="Google" id="ProtNLM"/>
    </source>
</evidence>
<evidence type="ECO:0000313" key="5">
    <source>
        <dbReference type="Proteomes" id="UP001626550"/>
    </source>
</evidence>
<feature type="domain" description="Mannose-1-phosphate guanyltransferase C-terminal" evidence="3">
    <location>
        <begin position="251"/>
        <end position="386"/>
    </location>
</feature>
<dbReference type="AlphaFoldDB" id="A0ABD2PKZ7"/>
<proteinExistence type="inferred from homology"/>
<comment type="similarity">
    <text evidence="1">Belongs to the transferase hexapeptide repeat family.</text>
</comment>
<comment type="caution">
    <text evidence="4">The sequence shown here is derived from an EMBL/GenBank/DDBJ whole genome shotgun (WGS) entry which is preliminary data.</text>
</comment>
<name>A0ABD2PKZ7_9PLAT</name>
<dbReference type="Pfam" id="PF00483">
    <property type="entry name" value="NTP_transferase"/>
    <property type="match status" value="1"/>
</dbReference>
<evidence type="ECO:0000259" key="3">
    <source>
        <dbReference type="Pfam" id="PF25087"/>
    </source>
</evidence>
<dbReference type="InterPro" id="IPR050486">
    <property type="entry name" value="Mannose-1P_guanyltransferase"/>
</dbReference>
<dbReference type="Gene3D" id="2.160.10.10">
    <property type="entry name" value="Hexapeptide repeat proteins"/>
    <property type="match status" value="1"/>
</dbReference>
<accession>A0ABD2PKZ7</accession>
<feature type="non-terminal residue" evidence="4">
    <location>
        <position position="1"/>
    </location>
</feature>
<evidence type="ECO:0000313" key="4">
    <source>
        <dbReference type="EMBL" id="KAL3307638.1"/>
    </source>
</evidence>
<dbReference type="Pfam" id="PF25087">
    <property type="entry name" value="GMPPB_C"/>
    <property type="match status" value="1"/>
</dbReference>
<dbReference type="SUPFAM" id="SSF53448">
    <property type="entry name" value="Nucleotide-diphospho-sugar transferases"/>
    <property type="match status" value="1"/>
</dbReference>
<evidence type="ECO:0000259" key="2">
    <source>
        <dbReference type="Pfam" id="PF00483"/>
    </source>
</evidence>
<organism evidence="4 5">
    <name type="scientific">Cichlidogyrus casuarinus</name>
    <dbReference type="NCBI Taxonomy" id="1844966"/>
    <lineage>
        <taxon>Eukaryota</taxon>
        <taxon>Metazoa</taxon>
        <taxon>Spiralia</taxon>
        <taxon>Lophotrochozoa</taxon>
        <taxon>Platyhelminthes</taxon>
        <taxon>Monogenea</taxon>
        <taxon>Monopisthocotylea</taxon>
        <taxon>Dactylogyridea</taxon>
        <taxon>Ancyrocephalidae</taxon>
        <taxon>Cichlidogyrus</taxon>
    </lineage>
</organism>
<dbReference type="Gene3D" id="3.90.550.10">
    <property type="entry name" value="Spore Coat Polysaccharide Biosynthesis Protein SpsA, Chain A"/>
    <property type="match status" value="1"/>
</dbReference>
<dbReference type="InterPro" id="IPR005835">
    <property type="entry name" value="NTP_transferase_dom"/>
</dbReference>
<feature type="domain" description="Nucleotidyl transferase" evidence="2">
    <location>
        <begin position="5"/>
        <end position="163"/>
    </location>
</feature>
<keyword evidence="5" id="KW-1185">Reference proteome</keyword>
<protein>
    <recommendedName>
        <fullName evidence="6">Nucleotidyl transferase domain-containing protein</fullName>
    </recommendedName>
</protein>
<dbReference type="InterPro" id="IPR029044">
    <property type="entry name" value="Nucleotide-diphossugar_trans"/>
</dbReference>
<dbReference type="Proteomes" id="UP001626550">
    <property type="component" value="Unassembled WGS sequence"/>
</dbReference>